<name>A0A1H8YKL3_9PSEU</name>
<accession>A0A1H8YKL3</accession>
<evidence type="ECO:0000313" key="2">
    <source>
        <dbReference type="Proteomes" id="UP000198582"/>
    </source>
</evidence>
<dbReference type="RefSeq" id="WP_091626089.1">
    <property type="nucleotide sequence ID" value="NZ_FOEF01000021.1"/>
</dbReference>
<sequence>MLEVKRAKLLGHQYEVTKDGQQLPELVLKRGRIEAEFSLDGTGYRVRRHRFSGVYELLAENDEVLASTDRVRRQWSLHAAGGDIQFRAASLTGREYSMLAPGGGTAGTIRREGMAGAGATADLPGLATEIQVFAVAAVLLSWRRKRTAAAARGAASG</sequence>
<evidence type="ECO:0008006" key="3">
    <source>
        <dbReference type="Google" id="ProtNLM"/>
    </source>
</evidence>
<dbReference type="EMBL" id="FOEF01000021">
    <property type="protein sequence ID" value="SEP52582.1"/>
    <property type="molecule type" value="Genomic_DNA"/>
</dbReference>
<evidence type="ECO:0000313" key="1">
    <source>
        <dbReference type="EMBL" id="SEP52582.1"/>
    </source>
</evidence>
<reference evidence="1 2" key="1">
    <citation type="submission" date="2016-10" db="EMBL/GenBank/DDBJ databases">
        <authorList>
            <person name="de Groot N.N."/>
        </authorList>
    </citation>
    <scope>NUCLEOTIDE SEQUENCE [LARGE SCALE GENOMIC DNA]</scope>
    <source>
        <strain evidence="1 2">DSM 44993</strain>
    </source>
</reference>
<protein>
    <recommendedName>
        <fullName evidence="3">Tubby C 2</fullName>
    </recommendedName>
</protein>
<dbReference type="Proteomes" id="UP000198582">
    <property type="component" value="Unassembled WGS sequence"/>
</dbReference>
<dbReference type="OrthoDB" id="157538at2"/>
<proteinExistence type="predicted"/>
<gene>
    <name evidence="1" type="ORF">SAMN04489732_12153</name>
</gene>
<organism evidence="1 2">
    <name type="scientific">Amycolatopsis saalfeldensis</name>
    <dbReference type="NCBI Taxonomy" id="394193"/>
    <lineage>
        <taxon>Bacteria</taxon>
        <taxon>Bacillati</taxon>
        <taxon>Actinomycetota</taxon>
        <taxon>Actinomycetes</taxon>
        <taxon>Pseudonocardiales</taxon>
        <taxon>Pseudonocardiaceae</taxon>
        <taxon>Amycolatopsis</taxon>
    </lineage>
</organism>
<keyword evidence="2" id="KW-1185">Reference proteome</keyword>
<dbReference type="AlphaFoldDB" id="A0A1H8YKL3"/>